<evidence type="ECO:0000313" key="1">
    <source>
        <dbReference type="EMBL" id="KAL3516797.1"/>
    </source>
</evidence>
<name>A0ABD2ZF95_9GENT</name>
<organism evidence="1 2">
    <name type="scientific">Cinchona calisaya</name>
    <dbReference type="NCBI Taxonomy" id="153742"/>
    <lineage>
        <taxon>Eukaryota</taxon>
        <taxon>Viridiplantae</taxon>
        <taxon>Streptophyta</taxon>
        <taxon>Embryophyta</taxon>
        <taxon>Tracheophyta</taxon>
        <taxon>Spermatophyta</taxon>
        <taxon>Magnoliopsida</taxon>
        <taxon>eudicotyledons</taxon>
        <taxon>Gunneridae</taxon>
        <taxon>Pentapetalae</taxon>
        <taxon>asterids</taxon>
        <taxon>lamiids</taxon>
        <taxon>Gentianales</taxon>
        <taxon>Rubiaceae</taxon>
        <taxon>Cinchonoideae</taxon>
        <taxon>Cinchoneae</taxon>
        <taxon>Cinchona</taxon>
    </lineage>
</organism>
<keyword evidence="2" id="KW-1185">Reference proteome</keyword>
<dbReference type="AlphaFoldDB" id="A0ABD2ZF95"/>
<accession>A0ABD2ZF95</accession>
<evidence type="ECO:0000313" key="2">
    <source>
        <dbReference type="Proteomes" id="UP001630127"/>
    </source>
</evidence>
<reference evidence="1 2" key="1">
    <citation type="submission" date="2024-11" db="EMBL/GenBank/DDBJ databases">
        <title>A near-complete genome assembly of Cinchona calisaya.</title>
        <authorList>
            <person name="Lian D.C."/>
            <person name="Zhao X.W."/>
            <person name="Wei L."/>
        </authorList>
    </citation>
    <scope>NUCLEOTIDE SEQUENCE [LARGE SCALE GENOMIC DNA]</scope>
    <source>
        <tissue evidence="1">Nenye</tissue>
    </source>
</reference>
<comment type="caution">
    <text evidence="1">The sequence shown here is derived from an EMBL/GenBank/DDBJ whole genome shotgun (WGS) entry which is preliminary data.</text>
</comment>
<protein>
    <submittedName>
        <fullName evidence="1">Uncharacterized protein</fullName>
    </submittedName>
</protein>
<gene>
    <name evidence="1" type="ORF">ACH5RR_023699</name>
</gene>
<sequence>MTIKDIFPPPVLIFPFYLRPLKSKRTLLENSYNVVNGCPSSPVENIGGFFLFLHCPNWIWYQFFKKSASIFFNHKQPIKLKAFVLSCSSWSFSFVDCTDLGCRSTLWYPQVCHNKFYFLFCLHLLPFII</sequence>
<proteinExistence type="predicted"/>
<dbReference type="Proteomes" id="UP001630127">
    <property type="component" value="Unassembled WGS sequence"/>
</dbReference>
<dbReference type="EMBL" id="JBJUIK010000010">
    <property type="protein sequence ID" value="KAL3516797.1"/>
    <property type="molecule type" value="Genomic_DNA"/>
</dbReference>